<protein>
    <recommendedName>
        <fullName evidence="1">SnoaL-like domain-containing protein</fullName>
    </recommendedName>
</protein>
<evidence type="ECO:0000313" key="3">
    <source>
        <dbReference type="Proteomes" id="UP000199580"/>
    </source>
</evidence>
<dbReference type="OrthoDB" id="1353852at2"/>
<organism evidence="2 3">
    <name type="scientific">Flavobacterium noncentrifugens</name>
    <dbReference type="NCBI Taxonomy" id="1128970"/>
    <lineage>
        <taxon>Bacteria</taxon>
        <taxon>Pseudomonadati</taxon>
        <taxon>Bacteroidota</taxon>
        <taxon>Flavobacteriia</taxon>
        <taxon>Flavobacteriales</taxon>
        <taxon>Flavobacteriaceae</taxon>
        <taxon>Flavobacterium</taxon>
    </lineage>
</organism>
<dbReference type="EMBL" id="FNEZ01000003">
    <property type="protein sequence ID" value="SDJ98870.1"/>
    <property type="molecule type" value="Genomic_DNA"/>
</dbReference>
<dbReference type="Gene3D" id="3.10.450.50">
    <property type="match status" value="1"/>
</dbReference>
<name>A0A1G8YA10_9FLAO</name>
<dbReference type="AlphaFoldDB" id="A0A1G8YA10"/>
<keyword evidence="3" id="KW-1185">Reference proteome</keyword>
<evidence type="ECO:0000313" key="2">
    <source>
        <dbReference type="EMBL" id="SDJ98870.1"/>
    </source>
</evidence>
<dbReference type="STRING" id="1128970.SAMN04487935_2224"/>
<proteinExistence type="predicted"/>
<dbReference type="InterPro" id="IPR037401">
    <property type="entry name" value="SnoaL-like"/>
</dbReference>
<evidence type="ECO:0000259" key="1">
    <source>
        <dbReference type="Pfam" id="PF12680"/>
    </source>
</evidence>
<dbReference type="SUPFAM" id="SSF54427">
    <property type="entry name" value="NTF2-like"/>
    <property type="match status" value="1"/>
</dbReference>
<dbReference type="InterPro" id="IPR032710">
    <property type="entry name" value="NTF2-like_dom_sf"/>
</dbReference>
<dbReference type="RefSeq" id="WP_091395268.1">
    <property type="nucleotide sequence ID" value="NZ_BKAI01000006.1"/>
</dbReference>
<dbReference type="Pfam" id="PF12680">
    <property type="entry name" value="SnoaL_2"/>
    <property type="match status" value="1"/>
</dbReference>
<reference evidence="2 3" key="1">
    <citation type="submission" date="2016-10" db="EMBL/GenBank/DDBJ databases">
        <authorList>
            <person name="de Groot N.N."/>
        </authorList>
    </citation>
    <scope>NUCLEOTIDE SEQUENCE [LARGE SCALE GENOMIC DNA]</scope>
    <source>
        <strain evidence="2 3">CGMCC 1.10076</strain>
    </source>
</reference>
<gene>
    <name evidence="2" type="ORF">SAMN04487935_2224</name>
</gene>
<dbReference type="Proteomes" id="UP000199580">
    <property type="component" value="Unassembled WGS sequence"/>
</dbReference>
<feature type="domain" description="SnoaL-like" evidence="1">
    <location>
        <begin position="10"/>
        <end position="110"/>
    </location>
</feature>
<accession>A0A1G8YA10</accession>
<sequence>MENQFENTIKKAYTAFNERNIDSALSTMQPDVQWSKAWEGGYISGHGEIKQYWTRQWTEINPNVEPIGFAERPNGSLEVTVHQHVKDLQDGLIFDGLVKHIYNFENGLIKTMDIELINPINLS</sequence>